<keyword evidence="1" id="KW-0812">Transmembrane</keyword>
<evidence type="ECO:0000256" key="1">
    <source>
        <dbReference type="SAM" id="Phobius"/>
    </source>
</evidence>
<reference evidence="2 3" key="1">
    <citation type="submission" date="2020-08" db="EMBL/GenBank/DDBJ databases">
        <title>Acidobacteriota in marine sediments use diverse sulfur dissimilation pathways.</title>
        <authorList>
            <person name="Wasmund K."/>
        </authorList>
    </citation>
    <scope>NUCLEOTIDE SEQUENCE [LARGE SCALE GENOMIC DNA]</scope>
    <source>
        <strain evidence="2">MAG AM3-A</strain>
    </source>
</reference>
<evidence type="ECO:0000313" key="2">
    <source>
        <dbReference type="EMBL" id="MBD3869754.1"/>
    </source>
</evidence>
<keyword evidence="1" id="KW-0472">Membrane</keyword>
<feature type="transmembrane region" description="Helical" evidence="1">
    <location>
        <begin position="248"/>
        <end position="269"/>
    </location>
</feature>
<proteinExistence type="predicted"/>
<dbReference type="EMBL" id="JACXWA010000004">
    <property type="protein sequence ID" value="MBD3869754.1"/>
    <property type="molecule type" value="Genomic_DNA"/>
</dbReference>
<feature type="transmembrane region" description="Helical" evidence="1">
    <location>
        <begin position="21"/>
        <end position="48"/>
    </location>
</feature>
<feature type="transmembrane region" description="Helical" evidence="1">
    <location>
        <begin position="224"/>
        <end position="242"/>
    </location>
</feature>
<dbReference type="Pfam" id="PF09991">
    <property type="entry name" value="DUF2232"/>
    <property type="match status" value="1"/>
</dbReference>
<keyword evidence="1" id="KW-1133">Transmembrane helix</keyword>
<feature type="transmembrane region" description="Helical" evidence="1">
    <location>
        <begin position="281"/>
        <end position="306"/>
    </location>
</feature>
<feature type="transmembrane region" description="Helical" evidence="1">
    <location>
        <begin position="119"/>
        <end position="140"/>
    </location>
</feature>
<organism evidence="2 3">
    <name type="scientific">Candidatus Sulfomarinibacter kjeldsenii</name>
    <dbReference type="NCBI Taxonomy" id="2885994"/>
    <lineage>
        <taxon>Bacteria</taxon>
        <taxon>Pseudomonadati</taxon>
        <taxon>Acidobacteriota</taxon>
        <taxon>Thermoanaerobaculia</taxon>
        <taxon>Thermoanaerobaculales</taxon>
        <taxon>Candidatus Sulfomarinibacteraceae</taxon>
        <taxon>Candidatus Sulfomarinibacter</taxon>
    </lineage>
</organism>
<feature type="transmembrane region" description="Helical" evidence="1">
    <location>
        <begin position="183"/>
        <end position="203"/>
    </location>
</feature>
<feature type="transmembrane region" description="Helical" evidence="1">
    <location>
        <begin position="68"/>
        <end position="98"/>
    </location>
</feature>
<dbReference type="AlphaFoldDB" id="A0A8J6Y576"/>
<dbReference type="InterPro" id="IPR018710">
    <property type="entry name" value="DUF2232"/>
</dbReference>
<accession>A0A8J6Y576</accession>
<protein>
    <submittedName>
        <fullName evidence="2">DUF2232 domain-containing protein</fullName>
    </submittedName>
</protein>
<name>A0A8J6Y576_9BACT</name>
<dbReference type="Proteomes" id="UP000598633">
    <property type="component" value="Unassembled WGS sequence"/>
</dbReference>
<comment type="caution">
    <text evidence="2">The sequence shown here is derived from an EMBL/GenBank/DDBJ whole genome shotgun (WGS) entry which is preliminary data.</text>
</comment>
<sequence length="323" mass="34206">MTIEQPDTPEVQAPRPQIPRLGAAASGLVALLLVGGLFVIPLLGMLIAPLGSLPVLHFQSGGSPGYRAWGPVVALLAVAALGGFAGFALPLLSAYSLLVILPSVTVDLWIRWQLSEGRWVAITTICGLFGCLAAVVAIAAPQTPMEAVAGWMRAASEDAAELYAAWGLAQGSVELALDAAERAAAWVLPSVPVAYLVLVLFWMRPRLPLLGLPVSAAPFEEYRNDEWLAALFVLAGGGTLLFGGTLRWVAINLLVAVLILYFVQGLAMIRAHLARWFGRGWLVRWGVALLCLQGPMPLLVAALGVADSFHPLRPQVDDDGGTK</sequence>
<evidence type="ECO:0000313" key="3">
    <source>
        <dbReference type="Proteomes" id="UP000598633"/>
    </source>
</evidence>
<gene>
    <name evidence="2" type="ORF">IFJ97_00145</name>
</gene>